<dbReference type="InterPro" id="IPR013154">
    <property type="entry name" value="ADH-like_N"/>
</dbReference>
<keyword evidence="7" id="KW-1185">Reference proteome</keyword>
<keyword evidence="2 4" id="KW-0862">Zinc</keyword>
<accession>A0A0A3IS27</accession>
<dbReference type="SMART" id="SM00829">
    <property type="entry name" value="PKS_ER"/>
    <property type="match status" value="1"/>
</dbReference>
<gene>
    <name evidence="6" type="ORF">CD29_14360</name>
</gene>
<dbReference type="Pfam" id="PF08240">
    <property type="entry name" value="ADH_N"/>
    <property type="match status" value="1"/>
</dbReference>
<comment type="caution">
    <text evidence="6">The sequence shown here is derived from an EMBL/GenBank/DDBJ whole genome shotgun (WGS) entry which is preliminary data.</text>
</comment>
<reference evidence="6 7" key="1">
    <citation type="submission" date="2014-02" db="EMBL/GenBank/DDBJ databases">
        <title>Draft genome sequence of Lysinibacillus manganicus DSM 26584T.</title>
        <authorList>
            <person name="Zhang F."/>
            <person name="Wang G."/>
            <person name="Zhang L."/>
        </authorList>
    </citation>
    <scope>NUCLEOTIDE SEQUENCE [LARGE SCALE GENOMIC DNA]</scope>
    <source>
        <strain evidence="6 7">DSM 26584</strain>
    </source>
</reference>
<comment type="similarity">
    <text evidence="4">Belongs to the zinc-containing alcohol dehydrogenase family.</text>
</comment>
<dbReference type="EMBL" id="JPVN01000017">
    <property type="protein sequence ID" value="KGR77632.1"/>
    <property type="molecule type" value="Genomic_DNA"/>
</dbReference>
<dbReference type="InterPro" id="IPR050129">
    <property type="entry name" value="Zn_alcohol_dh"/>
</dbReference>
<dbReference type="CDD" id="cd08258">
    <property type="entry name" value="Zn_ADH4"/>
    <property type="match status" value="1"/>
</dbReference>
<dbReference type="InterPro" id="IPR020843">
    <property type="entry name" value="ER"/>
</dbReference>
<dbReference type="Pfam" id="PF00107">
    <property type="entry name" value="ADH_zinc_N"/>
    <property type="match status" value="1"/>
</dbReference>
<dbReference type="RefSeq" id="WP_036187995.1">
    <property type="nucleotide sequence ID" value="NZ_AVDA01000017.1"/>
</dbReference>
<dbReference type="InterPro" id="IPR013149">
    <property type="entry name" value="ADH-like_C"/>
</dbReference>
<dbReference type="InterPro" id="IPR002328">
    <property type="entry name" value="ADH_Zn_CS"/>
</dbReference>
<evidence type="ECO:0000256" key="1">
    <source>
        <dbReference type="ARBA" id="ARBA00022723"/>
    </source>
</evidence>
<evidence type="ECO:0000256" key="4">
    <source>
        <dbReference type="RuleBase" id="RU361277"/>
    </source>
</evidence>
<dbReference type="PANTHER" id="PTHR43401:SF2">
    <property type="entry name" value="L-THREONINE 3-DEHYDROGENASE"/>
    <property type="match status" value="1"/>
</dbReference>
<dbReference type="GO" id="GO:0016491">
    <property type="term" value="F:oxidoreductase activity"/>
    <property type="evidence" value="ECO:0007669"/>
    <property type="project" value="UniProtKB-KW"/>
</dbReference>
<protein>
    <recommendedName>
        <fullName evidence="5">Enoyl reductase (ER) domain-containing protein</fullName>
    </recommendedName>
</protein>
<keyword evidence="1 4" id="KW-0479">Metal-binding</keyword>
<dbReference type="SUPFAM" id="SSF50129">
    <property type="entry name" value="GroES-like"/>
    <property type="match status" value="1"/>
</dbReference>
<comment type="cofactor">
    <cofactor evidence="4">
        <name>Zn(2+)</name>
        <dbReference type="ChEBI" id="CHEBI:29105"/>
    </cofactor>
</comment>
<name>A0A0A3IS27_9BACL</name>
<dbReference type="PANTHER" id="PTHR43401">
    <property type="entry name" value="L-THREONINE 3-DEHYDROGENASE"/>
    <property type="match status" value="1"/>
</dbReference>
<dbReference type="InterPro" id="IPR036291">
    <property type="entry name" value="NAD(P)-bd_dom_sf"/>
</dbReference>
<organism evidence="6 7">
    <name type="scientific">Ureibacillus manganicus DSM 26584</name>
    <dbReference type="NCBI Taxonomy" id="1384049"/>
    <lineage>
        <taxon>Bacteria</taxon>
        <taxon>Bacillati</taxon>
        <taxon>Bacillota</taxon>
        <taxon>Bacilli</taxon>
        <taxon>Bacillales</taxon>
        <taxon>Caryophanaceae</taxon>
        <taxon>Ureibacillus</taxon>
    </lineage>
</organism>
<dbReference type="GO" id="GO:0008270">
    <property type="term" value="F:zinc ion binding"/>
    <property type="evidence" value="ECO:0007669"/>
    <property type="project" value="InterPro"/>
</dbReference>
<sequence length="344" mass="37259">MKALLKVNEGYSGVALQDIQEPAIESNEQIKIKVHAAGICGTDMHIIYDEYPVNMPVVMGHEFSGTIVELGSDVKDFSIGDRVVSLTAAVTCGKCIYCKQGVLMLCNSRKSIGSGVNGAFAEYLIVPSRAVYKIPENISLDEAALSEPLACVVRCLIERGTVTSNHHVVISGVGAMGMLALQVSVANGAKVVVVGTSRDKDRLEIAKEFGAYEAINIENPEAFERLQELGGPYGFDVAIECAGHESSLDNSIQLLRKQGELIQVGLFGKPIRFNSDLLLMKEIKYVNGFASNPTSWDIALTLMKENKVSLSKLISHKFALDDWEAAINSVKQGQGFKTLFMPNA</sequence>
<evidence type="ECO:0000256" key="3">
    <source>
        <dbReference type="ARBA" id="ARBA00023002"/>
    </source>
</evidence>
<dbReference type="STRING" id="1384049.CD29_14360"/>
<evidence type="ECO:0000259" key="5">
    <source>
        <dbReference type="SMART" id="SM00829"/>
    </source>
</evidence>
<dbReference type="AlphaFoldDB" id="A0A0A3IS27"/>
<dbReference type="Gene3D" id="3.40.50.720">
    <property type="entry name" value="NAD(P)-binding Rossmann-like Domain"/>
    <property type="match status" value="1"/>
</dbReference>
<feature type="domain" description="Enoyl reductase (ER)" evidence="5">
    <location>
        <begin position="10"/>
        <end position="340"/>
    </location>
</feature>
<evidence type="ECO:0000313" key="6">
    <source>
        <dbReference type="EMBL" id="KGR77632.1"/>
    </source>
</evidence>
<dbReference type="OrthoDB" id="9770238at2"/>
<dbReference type="InterPro" id="IPR011032">
    <property type="entry name" value="GroES-like_sf"/>
</dbReference>
<keyword evidence="3" id="KW-0560">Oxidoreductase</keyword>
<proteinExistence type="inferred from homology"/>
<dbReference type="PROSITE" id="PS00059">
    <property type="entry name" value="ADH_ZINC"/>
    <property type="match status" value="1"/>
</dbReference>
<dbReference type="Gene3D" id="3.90.180.10">
    <property type="entry name" value="Medium-chain alcohol dehydrogenases, catalytic domain"/>
    <property type="match status" value="1"/>
</dbReference>
<dbReference type="Proteomes" id="UP000030416">
    <property type="component" value="Unassembled WGS sequence"/>
</dbReference>
<evidence type="ECO:0000256" key="2">
    <source>
        <dbReference type="ARBA" id="ARBA00022833"/>
    </source>
</evidence>
<dbReference type="SUPFAM" id="SSF51735">
    <property type="entry name" value="NAD(P)-binding Rossmann-fold domains"/>
    <property type="match status" value="1"/>
</dbReference>
<dbReference type="eggNOG" id="COG1063">
    <property type="taxonomic scope" value="Bacteria"/>
</dbReference>
<evidence type="ECO:0000313" key="7">
    <source>
        <dbReference type="Proteomes" id="UP000030416"/>
    </source>
</evidence>